<organism evidence="1 2">
    <name type="scientific">Lindgomyces ingoldianus</name>
    <dbReference type="NCBI Taxonomy" id="673940"/>
    <lineage>
        <taxon>Eukaryota</taxon>
        <taxon>Fungi</taxon>
        <taxon>Dikarya</taxon>
        <taxon>Ascomycota</taxon>
        <taxon>Pezizomycotina</taxon>
        <taxon>Dothideomycetes</taxon>
        <taxon>Pleosporomycetidae</taxon>
        <taxon>Pleosporales</taxon>
        <taxon>Lindgomycetaceae</taxon>
        <taxon>Lindgomyces</taxon>
    </lineage>
</organism>
<protein>
    <submittedName>
        <fullName evidence="1">Scytalone dehydratase</fullName>
    </submittedName>
</protein>
<sequence>MSTDIATSDYLAIRNIAFEWSESYDNKDWERLQKILAPSIRLDFRSLRGELHENLSPDEYVAILSSTKLLGDPRMKTQHFLGASKWERLNDGSVKVDHQIRVAHQRYKNEDLAEVVNKGHGHGVTQHFYRKFNETWKLVGVAPSLNWFEYDLFGTLNPPD</sequence>
<accession>A0ACB6R9M5</accession>
<evidence type="ECO:0000313" key="1">
    <source>
        <dbReference type="EMBL" id="KAF2475027.1"/>
    </source>
</evidence>
<reference evidence="1" key="1">
    <citation type="journal article" date="2020" name="Stud. Mycol.">
        <title>101 Dothideomycetes genomes: a test case for predicting lifestyles and emergence of pathogens.</title>
        <authorList>
            <person name="Haridas S."/>
            <person name="Albert R."/>
            <person name="Binder M."/>
            <person name="Bloem J."/>
            <person name="Labutti K."/>
            <person name="Salamov A."/>
            <person name="Andreopoulos B."/>
            <person name="Baker S."/>
            <person name="Barry K."/>
            <person name="Bills G."/>
            <person name="Bluhm B."/>
            <person name="Cannon C."/>
            <person name="Castanera R."/>
            <person name="Culley D."/>
            <person name="Daum C."/>
            <person name="Ezra D."/>
            <person name="Gonzalez J."/>
            <person name="Henrissat B."/>
            <person name="Kuo A."/>
            <person name="Liang C."/>
            <person name="Lipzen A."/>
            <person name="Lutzoni F."/>
            <person name="Magnuson J."/>
            <person name="Mondo S."/>
            <person name="Nolan M."/>
            <person name="Ohm R."/>
            <person name="Pangilinan J."/>
            <person name="Park H.-J."/>
            <person name="Ramirez L."/>
            <person name="Alfaro M."/>
            <person name="Sun H."/>
            <person name="Tritt A."/>
            <person name="Yoshinaga Y."/>
            <person name="Zwiers L.-H."/>
            <person name="Turgeon B."/>
            <person name="Goodwin S."/>
            <person name="Spatafora J."/>
            <person name="Crous P."/>
            <person name="Grigoriev I."/>
        </authorList>
    </citation>
    <scope>NUCLEOTIDE SEQUENCE</scope>
    <source>
        <strain evidence="1">ATCC 200398</strain>
    </source>
</reference>
<proteinExistence type="predicted"/>
<dbReference type="EMBL" id="MU003497">
    <property type="protein sequence ID" value="KAF2475027.1"/>
    <property type="molecule type" value="Genomic_DNA"/>
</dbReference>
<evidence type="ECO:0000313" key="2">
    <source>
        <dbReference type="Proteomes" id="UP000799755"/>
    </source>
</evidence>
<keyword evidence="2" id="KW-1185">Reference proteome</keyword>
<gene>
    <name evidence="1" type="ORF">BDR25DRAFT_340636</name>
</gene>
<comment type="caution">
    <text evidence="1">The sequence shown here is derived from an EMBL/GenBank/DDBJ whole genome shotgun (WGS) entry which is preliminary data.</text>
</comment>
<name>A0ACB6R9M5_9PLEO</name>
<dbReference type="Proteomes" id="UP000799755">
    <property type="component" value="Unassembled WGS sequence"/>
</dbReference>